<dbReference type="InterPro" id="IPR051046">
    <property type="entry name" value="MurCDEF_CellWall_CoF430Synth"/>
</dbReference>
<evidence type="ECO:0000313" key="9">
    <source>
        <dbReference type="Proteomes" id="UP001260188"/>
    </source>
</evidence>
<name>A0ABU1HWY8_9MICO</name>
<keyword evidence="5" id="KW-0131">Cell cycle</keyword>
<keyword evidence="9" id="KW-1185">Reference proteome</keyword>
<keyword evidence="3" id="KW-0547">Nucleotide-binding</keyword>
<keyword evidence="1" id="KW-0436">Ligase</keyword>
<dbReference type="PANTHER" id="PTHR43024:SF1">
    <property type="entry name" value="UDP-N-ACETYLMURAMOYL-TRIPEPTIDE--D-ALANYL-D-ALANINE LIGASE"/>
    <property type="match status" value="1"/>
</dbReference>
<dbReference type="Pfam" id="PF01225">
    <property type="entry name" value="Mur_ligase"/>
    <property type="match status" value="1"/>
</dbReference>
<dbReference type="Proteomes" id="UP001260188">
    <property type="component" value="Unassembled WGS sequence"/>
</dbReference>
<evidence type="ECO:0000256" key="5">
    <source>
        <dbReference type="ARBA" id="ARBA00023306"/>
    </source>
</evidence>
<sequence>MISLPLSDIARVLSGTLHVAGGDSPDTRVGGTVDTDSRNIGPGDVFVAKPGEATDGHLFVPAAAEAGAALAIVEHLVDADITQIVVADAGDGTGRPRSRGGRTRARDG</sequence>
<keyword evidence="2" id="KW-0132">Cell division</keyword>
<evidence type="ECO:0000256" key="2">
    <source>
        <dbReference type="ARBA" id="ARBA00022618"/>
    </source>
</evidence>
<protein>
    <submittedName>
        <fullName evidence="8">UDP-N-acetylmuramyl pentapeptide synthase</fullName>
    </submittedName>
</protein>
<dbReference type="InterPro" id="IPR035911">
    <property type="entry name" value="MurE/MurF_N"/>
</dbReference>
<evidence type="ECO:0000256" key="4">
    <source>
        <dbReference type="ARBA" id="ARBA00022840"/>
    </source>
</evidence>
<accession>A0ABU1HWY8</accession>
<feature type="region of interest" description="Disordered" evidence="6">
    <location>
        <begin position="89"/>
        <end position="108"/>
    </location>
</feature>
<keyword evidence="4" id="KW-0067">ATP-binding</keyword>
<dbReference type="EMBL" id="JAVIZA010000001">
    <property type="protein sequence ID" value="MDR6165945.1"/>
    <property type="molecule type" value="Genomic_DNA"/>
</dbReference>
<evidence type="ECO:0000256" key="3">
    <source>
        <dbReference type="ARBA" id="ARBA00022741"/>
    </source>
</evidence>
<dbReference type="Gene3D" id="3.40.1390.10">
    <property type="entry name" value="MurE/MurF, N-terminal domain"/>
    <property type="match status" value="1"/>
</dbReference>
<proteinExistence type="predicted"/>
<evidence type="ECO:0000259" key="7">
    <source>
        <dbReference type="Pfam" id="PF01225"/>
    </source>
</evidence>
<organism evidence="8 9">
    <name type="scientific">Microbacterium paludicola</name>
    <dbReference type="NCBI Taxonomy" id="300019"/>
    <lineage>
        <taxon>Bacteria</taxon>
        <taxon>Bacillati</taxon>
        <taxon>Actinomycetota</taxon>
        <taxon>Actinomycetes</taxon>
        <taxon>Micrococcales</taxon>
        <taxon>Microbacteriaceae</taxon>
        <taxon>Microbacterium</taxon>
    </lineage>
</organism>
<evidence type="ECO:0000313" key="8">
    <source>
        <dbReference type="EMBL" id="MDR6165945.1"/>
    </source>
</evidence>
<dbReference type="PANTHER" id="PTHR43024">
    <property type="entry name" value="UDP-N-ACETYLMURAMOYL-TRIPEPTIDE--D-ALANYL-D-ALANINE LIGASE"/>
    <property type="match status" value="1"/>
</dbReference>
<evidence type="ECO:0000256" key="1">
    <source>
        <dbReference type="ARBA" id="ARBA00022598"/>
    </source>
</evidence>
<dbReference type="SUPFAM" id="SSF63418">
    <property type="entry name" value="MurE/MurF N-terminal domain"/>
    <property type="match status" value="1"/>
</dbReference>
<dbReference type="InterPro" id="IPR000713">
    <property type="entry name" value="Mur_ligase_N"/>
</dbReference>
<evidence type="ECO:0000256" key="6">
    <source>
        <dbReference type="SAM" id="MobiDB-lite"/>
    </source>
</evidence>
<comment type="caution">
    <text evidence="8">The sequence shown here is derived from an EMBL/GenBank/DDBJ whole genome shotgun (WGS) entry which is preliminary data.</text>
</comment>
<reference evidence="8 9" key="1">
    <citation type="submission" date="2023-08" db="EMBL/GenBank/DDBJ databases">
        <title>Functional and genomic diversity of the sorghum phyllosphere microbiome.</title>
        <authorList>
            <person name="Shade A."/>
        </authorList>
    </citation>
    <scope>NUCLEOTIDE SEQUENCE [LARGE SCALE GENOMIC DNA]</scope>
    <source>
        <strain evidence="8 9">SORGH_AS_0919</strain>
    </source>
</reference>
<feature type="compositionally biased region" description="Basic residues" evidence="6">
    <location>
        <begin position="96"/>
        <end position="108"/>
    </location>
</feature>
<gene>
    <name evidence="8" type="ORF">QE367_000149</name>
</gene>
<feature type="domain" description="Mur ligase N-terminal catalytic" evidence="7">
    <location>
        <begin position="33"/>
        <end position="77"/>
    </location>
</feature>